<dbReference type="InterPro" id="IPR018114">
    <property type="entry name" value="TRYPSIN_HIS"/>
</dbReference>
<dbReference type="InterPro" id="IPR001254">
    <property type="entry name" value="Trypsin_dom"/>
</dbReference>
<dbReference type="EC" id="3.4.21.4" evidence="10"/>
<dbReference type="PANTHER" id="PTHR24276:SF97">
    <property type="entry name" value="GH13245P2-RELATED"/>
    <property type="match status" value="1"/>
</dbReference>
<dbReference type="EMBL" id="JBJJXI010000098">
    <property type="protein sequence ID" value="KAL3393368.1"/>
    <property type="molecule type" value="Genomic_DNA"/>
</dbReference>
<keyword evidence="4" id="KW-0222">Digestion</keyword>
<evidence type="ECO:0000256" key="5">
    <source>
        <dbReference type="ARBA" id="ARBA00022801"/>
    </source>
</evidence>
<dbReference type="PROSITE" id="PS00134">
    <property type="entry name" value="TRYPSIN_HIS"/>
    <property type="match status" value="1"/>
</dbReference>
<accession>A0ABD2WJT5</accession>
<keyword evidence="15" id="KW-1185">Reference proteome</keyword>
<keyword evidence="8" id="KW-1015">Disulfide bond</keyword>
<keyword evidence="7" id="KW-0865">Zymogen</keyword>
<dbReference type="SUPFAM" id="SSF50494">
    <property type="entry name" value="Trypsin-like serine proteases"/>
    <property type="match status" value="1"/>
</dbReference>
<dbReference type="InterPro" id="IPR043504">
    <property type="entry name" value="Peptidase_S1_PA_chymotrypsin"/>
</dbReference>
<evidence type="ECO:0000256" key="8">
    <source>
        <dbReference type="ARBA" id="ARBA00023157"/>
    </source>
</evidence>
<sequence length="261" mass="28573">MFSIVSALLLVATVAKAASIQHPTVFQLTRIINGTNALIEDYPYQISLQYGPEHMCGGSIIDNYWILTAGHCVDVPSPDQMYVRAGTSYVKEGGSIHRVAKVIRHPEYTVNEYGNPVDDIALIKLENPIVYDKKRRAIKLYKKNEKTRVGAMASLTGWGVTMEFQTPFQLQSVKLPIIDSAVCNEAYRELGGLPHKQICAGYLGVGGKDSCQGDSGGPLVIGKRLAGIISWGLDCAQPDYPGAYTEIAAYRDWIAESMNSN</sequence>
<evidence type="ECO:0000256" key="3">
    <source>
        <dbReference type="ARBA" id="ARBA00022729"/>
    </source>
</evidence>
<dbReference type="InterPro" id="IPR050430">
    <property type="entry name" value="Peptidase_S1"/>
</dbReference>
<evidence type="ECO:0000256" key="10">
    <source>
        <dbReference type="ARBA" id="ARBA00038868"/>
    </source>
</evidence>
<evidence type="ECO:0000259" key="13">
    <source>
        <dbReference type="PROSITE" id="PS50240"/>
    </source>
</evidence>
<keyword evidence="3 12" id="KW-0732">Signal</keyword>
<evidence type="ECO:0000313" key="15">
    <source>
        <dbReference type="Proteomes" id="UP001627154"/>
    </source>
</evidence>
<dbReference type="CDD" id="cd00190">
    <property type="entry name" value="Tryp_SPc"/>
    <property type="match status" value="1"/>
</dbReference>
<evidence type="ECO:0000256" key="1">
    <source>
        <dbReference type="ARBA" id="ARBA00007664"/>
    </source>
</evidence>
<dbReference type="Proteomes" id="UP001627154">
    <property type="component" value="Unassembled WGS sequence"/>
</dbReference>
<dbReference type="SMART" id="SM00020">
    <property type="entry name" value="Tryp_SPc"/>
    <property type="match status" value="1"/>
</dbReference>
<comment type="similarity">
    <text evidence="1">Belongs to the peptidase S1 family.</text>
</comment>
<dbReference type="FunFam" id="2.40.10.10:FF:000077">
    <property type="entry name" value="Predicted protein"/>
    <property type="match status" value="1"/>
</dbReference>
<comment type="catalytic activity">
    <reaction evidence="9">
        <text>Preferential cleavage: Arg-|-Xaa, Lys-|-Xaa.</text>
        <dbReference type="EC" id="3.4.21.4"/>
    </reaction>
</comment>
<keyword evidence="6 11" id="KW-0720">Serine protease</keyword>
<evidence type="ECO:0000256" key="12">
    <source>
        <dbReference type="SAM" id="SignalP"/>
    </source>
</evidence>
<proteinExistence type="inferred from homology"/>
<protein>
    <recommendedName>
        <fullName evidence="10">trypsin</fullName>
        <ecNumber evidence="10">3.4.21.4</ecNumber>
    </recommendedName>
</protein>
<dbReference type="PRINTS" id="PR00722">
    <property type="entry name" value="CHYMOTRYPSIN"/>
</dbReference>
<comment type="caution">
    <text evidence="14">The sequence shown here is derived from an EMBL/GenBank/DDBJ whole genome shotgun (WGS) entry which is preliminary data.</text>
</comment>
<evidence type="ECO:0000256" key="9">
    <source>
        <dbReference type="ARBA" id="ARBA00036320"/>
    </source>
</evidence>
<evidence type="ECO:0000256" key="2">
    <source>
        <dbReference type="ARBA" id="ARBA00022670"/>
    </source>
</evidence>
<evidence type="ECO:0000313" key="14">
    <source>
        <dbReference type="EMBL" id="KAL3393368.1"/>
    </source>
</evidence>
<evidence type="ECO:0000256" key="11">
    <source>
        <dbReference type="RuleBase" id="RU363034"/>
    </source>
</evidence>
<keyword evidence="5 11" id="KW-0378">Hydrolase</keyword>
<evidence type="ECO:0000256" key="7">
    <source>
        <dbReference type="ARBA" id="ARBA00023145"/>
    </source>
</evidence>
<evidence type="ECO:0000256" key="4">
    <source>
        <dbReference type="ARBA" id="ARBA00022757"/>
    </source>
</evidence>
<dbReference type="Pfam" id="PF00089">
    <property type="entry name" value="Trypsin"/>
    <property type="match status" value="1"/>
</dbReference>
<dbReference type="InterPro" id="IPR001314">
    <property type="entry name" value="Peptidase_S1A"/>
</dbReference>
<dbReference type="GO" id="GO:0004252">
    <property type="term" value="F:serine-type endopeptidase activity"/>
    <property type="evidence" value="ECO:0007669"/>
    <property type="project" value="UniProtKB-EC"/>
</dbReference>
<dbReference type="GO" id="GO:0007586">
    <property type="term" value="P:digestion"/>
    <property type="evidence" value="ECO:0007669"/>
    <property type="project" value="UniProtKB-KW"/>
</dbReference>
<dbReference type="PANTHER" id="PTHR24276">
    <property type="entry name" value="POLYSERASE-RELATED"/>
    <property type="match status" value="1"/>
</dbReference>
<dbReference type="PROSITE" id="PS50240">
    <property type="entry name" value="TRYPSIN_DOM"/>
    <property type="match status" value="1"/>
</dbReference>
<organism evidence="14 15">
    <name type="scientific">Trichogramma kaykai</name>
    <dbReference type="NCBI Taxonomy" id="54128"/>
    <lineage>
        <taxon>Eukaryota</taxon>
        <taxon>Metazoa</taxon>
        <taxon>Ecdysozoa</taxon>
        <taxon>Arthropoda</taxon>
        <taxon>Hexapoda</taxon>
        <taxon>Insecta</taxon>
        <taxon>Pterygota</taxon>
        <taxon>Neoptera</taxon>
        <taxon>Endopterygota</taxon>
        <taxon>Hymenoptera</taxon>
        <taxon>Apocrita</taxon>
        <taxon>Proctotrupomorpha</taxon>
        <taxon>Chalcidoidea</taxon>
        <taxon>Trichogrammatidae</taxon>
        <taxon>Trichogramma</taxon>
    </lineage>
</organism>
<reference evidence="14 15" key="1">
    <citation type="journal article" date="2024" name="bioRxiv">
        <title>A reference genome for Trichogramma kaykai: A tiny desert-dwelling parasitoid wasp with competing sex-ratio distorters.</title>
        <authorList>
            <person name="Culotta J."/>
            <person name="Lindsey A.R."/>
        </authorList>
    </citation>
    <scope>NUCLEOTIDE SEQUENCE [LARGE SCALE GENOMIC DNA]</scope>
    <source>
        <strain evidence="14 15">KSX58</strain>
    </source>
</reference>
<evidence type="ECO:0000256" key="6">
    <source>
        <dbReference type="ARBA" id="ARBA00022825"/>
    </source>
</evidence>
<dbReference type="Gene3D" id="2.40.10.10">
    <property type="entry name" value="Trypsin-like serine proteases"/>
    <property type="match status" value="1"/>
</dbReference>
<dbReference type="GO" id="GO:0006508">
    <property type="term" value="P:proteolysis"/>
    <property type="evidence" value="ECO:0007669"/>
    <property type="project" value="UniProtKB-KW"/>
</dbReference>
<dbReference type="AlphaFoldDB" id="A0ABD2WJT5"/>
<feature type="chain" id="PRO_5044775979" description="trypsin" evidence="12">
    <location>
        <begin position="18"/>
        <end position="261"/>
    </location>
</feature>
<name>A0ABD2WJT5_9HYME</name>
<keyword evidence="2 11" id="KW-0645">Protease</keyword>
<dbReference type="InterPro" id="IPR033116">
    <property type="entry name" value="TRYPSIN_SER"/>
</dbReference>
<feature type="domain" description="Peptidase S1" evidence="13">
    <location>
        <begin position="31"/>
        <end position="259"/>
    </location>
</feature>
<gene>
    <name evidence="14" type="ORF">TKK_012235</name>
</gene>
<dbReference type="InterPro" id="IPR009003">
    <property type="entry name" value="Peptidase_S1_PA"/>
</dbReference>
<dbReference type="PROSITE" id="PS00135">
    <property type="entry name" value="TRYPSIN_SER"/>
    <property type="match status" value="1"/>
</dbReference>
<feature type="signal peptide" evidence="12">
    <location>
        <begin position="1"/>
        <end position="17"/>
    </location>
</feature>